<evidence type="ECO:0000313" key="1">
    <source>
        <dbReference type="EMBL" id="KAH7962458.1"/>
    </source>
</evidence>
<dbReference type="InterPro" id="IPR012674">
    <property type="entry name" value="Calycin"/>
</dbReference>
<dbReference type="InterPro" id="IPR002970">
    <property type="entry name" value="Tick_his-bd"/>
</dbReference>
<dbReference type="SUPFAM" id="SSF50814">
    <property type="entry name" value="Lipocalins"/>
    <property type="match status" value="1"/>
</dbReference>
<dbReference type="GO" id="GO:0030682">
    <property type="term" value="P:symbiont-mediated perturbation of host defenses"/>
    <property type="evidence" value="ECO:0007669"/>
    <property type="project" value="InterPro"/>
</dbReference>
<sequence>MIEVFDNFASAVAVFDVDKDGDLDCLSTVRIDYDKDASTATYVWLLRSLNGHDANVKKYFIYIIAADEPLQIGTYHYSDYKNCIVMEMPYHGDDECVLWVSEKAIDDVPQACQDHYEDNCEDAKLSYDKDSCSIMEN</sequence>
<dbReference type="Pfam" id="PF02098">
    <property type="entry name" value="His_binding"/>
    <property type="match status" value="1"/>
</dbReference>
<reference evidence="1" key="2">
    <citation type="submission" date="2021-09" db="EMBL/GenBank/DDBJ databases">
        <authorList>
            <person name="Jia N."/>
            <person name="Wang J."/>
            <person name="Shi W."/>
            <person name="Du L."/>
            <person name="Sun Y."/>
            <person name="Zhan W."/>
            <person name="Jiang J."/>
            <person name="Wang Q."/>
            <person name="Zhang B."/>
            <person name="Ji P."/>
            <person name="Sakyi L.B."/>
            <person name="Cui X."/>
            <person name="Yuan T."/>
            <person name="Jiang B."/>
            <person name="Yang W."/>
            <person name="Lam T.T.-Y."/>
            <person name="Chang Q."/>
            <person name="Ding S."/>
            <person name="Wang X."/>
            <person name="Zhu J."/>
            <person name="Ruan X."/>
            <person name="Zhao L."/>
            <person name="Wei J."/>
            <person name="Que T."/>
            <person name="Du C."/>
            <person name="Cheng J."/>
            <person name="Dai P."/>
            <person name="Han X."/>
            <person name="Huang E."/>
            <person name="Gao Y."/>
            <person name="Liu J."/>
            <person name="Shao H."/>
            <person name="Ye R."/>
            <person name="Li L."/>
            <person name="Wei W."/>
            <person name="Wang X."/>
            <person name="Wang C."/>
            <person name="Huo Q."/>
            <person name="Li W."/>
            <person name="Guo W."/>
            <person name="Chen H."/>
            <person name="Chen S."/>
            <person name="Zhou L."/>
            <person name="Zhou L."/>
            <person name="Ni X."/>
            <person name="Tian J."/>
            <person name="Zhou Y."/>
            <person name="Sheng Y."/>
            <person name="Liu T."/>
            <person name="Pan Y."/>
            <person name="Xia L."/>
            <person name="Li J."/>
            <person name="Zhao F."/>
            <person name="Cao W."/>
        </authorList>
    </citation>
    <scope>NUCLEOTIDE SEQUENCE</scope>
    <source>
        <strain evidence="1">Rsan-2018</strain>
        <tissue evidence="1">Larvae</tissue>
    </source>
</reference>
<keyword evidence="2" id="KW-1185">Reference proteome</keyword>
<proteinExistence type="predicted"/>
<evidence type="ECO:0000313" key="2">
    <source>
        <dbReference type="Proteomes" id="UP000821837"/>
    </source>
</evidence>
<organism evidence="1 2">
    <name type="scientific">Rhipicephalus sanguineus</name>
    <name type="common">Brown dog tick</name>
    <name type="synonym">Ixodes sanguineus</name>
    <dbReference type="NCBI Taxonomy" id="34632"/>
    <lineage>
        <taxon>Eukaryota</taxon>
        <taxon>Metazoa</taxon>
        <taxon>Ecdysozoa</taxon>
        <taxon>Arthropoda</taxon>
        <taxon>Chelicerata</taxon>
        <taxon>Arachnida</taxon>
        <taxon>Acari</taxon>
        <taxon>Parasitiformes</taxon>
        <taxon>Ixodida</taxon>
        <taxon>Ixodoidea</taxon>
        <taxon>Ixodidae</taxon>
        <taxon>Rhipicephalinae</taxon>
        <taxon>Rhipicephalus</taxon>
        <taxon>Rhipicephalus</taxon>
    </lineage>
</organism>
<accession>A0A9D4T0Q1</accession>
<evidence type="ECO:0008006" key="3">
    <source>
        <dbReference type="Google" id="ProtNLM"/>
    </source>
</evidence>
<dbReference type="VEuPathDB" id="VectorBase:RSAN_038671"/>
<reference evidence="1" key="1">
    <citation type="journal article" date="2020" name="Cell">
        <title>Large-Scale Comparative Analyses of Tick Genomes Elucidate Their Genetic Diversity and Vector Capacities.</title>
        <authorList>
            <consortium name="Tick Genome and Microbiome Consortium (TIGMIC)"/>
            <person name="Jia N."/>
            <person name="Wang J."/>
            <person name="Shi W."/>
            <person name="Du L."/>
            <person name="Sun Y."/>
            <person name="Zhan W."/>
            <person name="Jiang J.F."/>
            <person name="Wang Q."/>
            <person name="Zhang B."/>
            <person name="Ji P."/>
            <person name="Bell-Sakyi L."/>
            <person name="Cui X.M."/>
            <person name="Yuan T.T."/>
            <person name="Jiang B.G."/>
            <person name="Yang W.F."/>
            <person name="Lam T.T."/>
            <person name="Chang Q.C."/>
            <person name="Ding S.J."/>
            <person name="Wang X.J."/>
            <person name="Zhu J.G."/>
            <person name="Ruan X.D."/>
            <person name="Zhao L."/>
            <person name="Wei J.T."/>
            <person name="Ye R.Z."/>
            <person name="Que T.C."/>
            <person name="Du C.H."/>
            <person name="Zhou Y.H."/>
            <person name="Cheng J.X."/>
            <person name="Dai P.F."/>
            <person name="Guo W.B."/>
            <person name="Han X.H."/>
            <person name="Huang E.J."/>
            <person name="Li L.F."/>
            <person name="Wei W."/>
            <person name="Gao Y.C."/>
            <person name="Liu J.Z."/>
            <person name="Shao H.Z."/>
            <person name="Wang X."/>
            <person name="Wang C.C."/>
            <person name="Yang T.C."/>
            <person name="Huo Q.B."/>
            <person name="Li W."/>
            <person name="Chen H.Y."/>
            <person name="Chen S.E."/>
            <person name="Zhou L.G."/>
            <person name="Ni X.B."/>
            <person name="Tian J.H."/>
            <person name="Sheng Y."/>
            <person name="Liu T."/>
            <person name="Pan Y.S."/>
            <person name="Xia L.Y."/>
            <person name="Li J."/>
            <person name="Zhao F."/>
            <person name="Cao W.C."/>
        </authorList>
    </citation>
    <scope>NUCLEOTIDE SEQUENCE</scope>
    <source>
        <strain evidence="1">Rsan-2018</strain>
    </source>
</reference>
<dbReference type="AlphaFoldDB" id="A0A9D4T0Q1"/>
<protein>
    <recommendedName>
        <fullName evidence="3">Lipocalin</fullName>
    </recommendedName>
</protein>
<dbReference type="GO" id="GO:0043176">
    <property type="term" value="F:amine binding"/>
    <property type="evidence" value="ECO:0007669"/>
    <property type="project" value="InterPro"/>
</dbReference>
<name>A0A9D4T0Q1_RHISA</name>
<comment type="caution">
    <text evidence="1">The sequence shown here is derived from an EMBL/GenBank/DDBJ whole genome shotgun (WGS) entry which is preliminary data.</text>
</comment>
<dbReference type="Gene3D" id="2.40.128.20">
    <property type="match status" value="1"/>
</dbReference>
<dbReference type="Proteomes" id="UP000821837">
    <property type="component" value="Chromosome 3"/>
</dbReference>
<dbReference type="EMBL" id="JABSTV010001249">
    <property type="protein sequence ID" value="KAH7962458.1"/>
    <property type="molecule type" value="Genomic_DNA"/>
</dbReference>
<gene>
    <name evidence="1" type="ORF">HPB52_016211</name>
</gene>